<reference evidence="1 2" key="1">
    <citation type="submission" date="2021-06" db="EMBL/GenBank/DDBJ databases">
        <title>Candida outbreak in Lebanon.</title>
        <authorList>
            <person name="Finianos M."/>
        </authorList>
    </citation>
    <scope>NUCLEOTIDE SEQUENCE [LARGE SCALE GENOMIC DNA]</scope>
    <source>
        <strain evidence="1">CA3LBN</strain>
    </source>
</reference>
<gene>
    <name evidence="1" type="ORF">CA3LBN_004571</name>
</gene>
<organism evidence="1 2">
    <name type="scientific">Candidozyma haemuli</name>
    <dbReference type="NCBI Taxonomy" id="45357"/>
    <lineage>
        <taxon>Eukaryota</taxon>
        <taxon>Fungi</taxon>
        <taxon>Dikarya</taxon>
        <taxon>Ascomycota</taxon>
        <taxon>Saccharomycotina</taxon>
        <taxon>Pichiomycetes</taxon>
        <taxon>Metschnikowiaceae</taxon>
        <taxon>Candidozyma</taxon>
    </lineage>
</organism>
<protein>
    <submittedName>
        <fullName evidence="1">Uncharacterized protein</fullName>
    </submittedName>
</protein>
<evidence type="ECO:0000313" key="2">
    <source>
        <dbReference type="Proteomes" id="UP000825434"/>
    </source>
</evidence>
<dbReference type="Proteomes" id="UP000825434">
    <property type="component" value="Chromosome 7"/>
</dbReference>
<evidence type="ECO:0000313" key="1">
    <source>
        <dbReference type="EMBL" id="QWU90210.1"/>
    </source>
</evidence>
<accession>A0ABX8IAC9</accession>
<dbReference type="EMBL" id="CP076667">
    <property type="protein sequence ID" value="QWU90210.1"/>
    <property type="molecule type" value="Genomic_DNA"/>
</dbReference>
<keyword evidence="2" id="KW-1185">Reference proteome</keyword>
<name>A0ABX8IAC9_9ASCO</name>
<proteinExistence type="predicted"/>
<sequence length="122" mass="13193">MFAKSATPATPVNRPKSHINDSVTWVKEWYNPLEYGSGGPASLKLKGWVKTNAASAENAAPDVDPAGLLNLEASKYLQDPVVVEVVQEVPEDPEQNKDLRSALSMDKKDDQISSLSVIVTVS</sequence>